<accession>A0A8S1SUQ0</accession>
<gene>
    <name evidence="1" type="ORF">POCTA_138.1.T0140208</name>
</gene>
<evidence type="ECO:0000313" key="2">
    <source>
        <dbReference type="Proteomes" id="UP000683925"/>
    </source>
</evidence>
<dbReference type="Proteomes" id="UP000683925">
    <property type="component" value="Unassembled WGS sequence"/>
</dbReference>
<dbReference type="OrthoDB" id="303433at2759"/>
<sequence>MNQTHTRQSLQKIKISFTSDNKRHLNFLIQEKTYSKTLKPVANQMKAFSFKNLDLATSSNSESPMNESFQDNKSCCCLDCGAVSRKAKHLQKKFINFTTKMSVLRKQRLQRRFINAVFCIIYLLGKWKKIRQQERAKRLFRFKTKVFENQSFFPGQQHHYSNQIIYSNTQIPYDDKVNQNHQVQSIQAQMIDQKHKQRQSVRLYLQQKLNNNKIESSGTLPTIAYSKYHNSHSSKFLQPMRILKTLEDEQKSPKKEYNLLNYNSSLINSPYLCQFSGQKTQDQCFSQVKSPRSVIKSISSETFFPYRQNIHKSRKTLVKKFKIID</sequence>
<evidence type="ECO:0000313" key="1">
    <source>
        <dbReference type="EMBL" id="CAD8142897.1"/>
    </source>
</evidence>
<comment type="caution">
    <text evidence="1">The sequence shown here is derived from an EMBL/GenBank/DDBJ whole genome shotgun (WGS) entry which is preliminary data.</text>
</comment>
<protein>
    <submittedName>
        <fullName evidence="1">Uncharacterized protein</fullName>
    </submittedName>
</protein>
<keyword evidence="2" id="KW-1185">Reference proteome</keyword>
<proteinExistence type="predicted"/>
<organism evidence="1 2">
    <name type="scientific">Paramecium octaurelia</name>
    <dbReference type="NCBI Taxonomy" id="43137"/>
    <lineage>
        <taxon>Eukaryota</taxon>
        <taxon>Sar</taxon>
        <taxon>Alveolata</taxon>
        <taxon>Ciliophora</taxon>
        <taxon>Intramacronucleata</taxon>
        <taxon>Oligohymenophorea</taxon>
        <taxon>Peniculida</taxon>
        <taxon>Parameciidae</taxon>
        <taxon>Paramecium</taxon>
    </lineage>
</organism>
<dbReference type="OMA" id="NQTHTRQ"/>
<dbReference type="EMBL" id="CAJJDP010000014">
    <property type="protein sequence ID" value="CAD8142897.1"/>
    <property type="molecule type" value="Genomic_DNA"/>
</dbReference>
<reference evidence="1" key="1">
    <citation type="submission" date="2021-01" db="EMBL/GenBank/DDBJ databases">
        <authorList>
            <consortium name="Genoscope - CEA"/>
            <person name="William W."/>
        </authorList>
    </citation>
    <scope>NUCLEOTIDE SEQUENCE</scope>
</reference>
<dbReference type="AlphaFoldDB" id="A0A8S1SUQ0"/>
<name>A0A8S1SUQ0_PAROT</name>